<proteinExistence type="predicted"/>
<keyword evidence="4" id="KW-1185">Reference proteome</keyword>
<accession>A0A8T0HBI2</accession>
<evidence type="ECO:0000313" key="3">
    <source>
        <dbReference type="EMBL" id="KAG0567748.1"/>
    </source>
</evidence>
<feature type="compositionally biased region" description="Basic and acidic residues" evidence="1">
    <location>
        <begin position="55"/>
        <end position="68"/>
    </location>
</feature>
<evidence type="ECO:0000256" key="2">
    <source>
        <dbReference type="SAM" id="SignalP"/>
    </source>
</evidence>
<dbReference type="PRINTS" id="PR01217">
    <property type="entry name" value="PRICHEXTENSN"/>
</dbReference>
<protein>
    <submittedName>
        <fullName evidence="3">Uncharacterized protein</fullName>
    </submittedName>
</protein>
<sequence length="167" mass="17760">MAGLKTLGASLLILSMLILFAAHGHAHEDHAAVEAKDGSSKSSVGEHVKYGRMSYEDHEGSNSDDQHHICTCTCYPGGDAPKTPRSAPKPPTSQNSPTERKRSPPPAPYYSPSPVYSNPSPPPRSTQSPVTFISPPPPAPYSYAPATDEPSPVVTAPETFQPSPPIY</sequence>
<dbReference type="Proteomes" id="UP000822688">
    <property type="component" value="Chromosome 7"/>
</dbReference>
<feature type="signal peptide" evidence="2">
    <location>
        <begin position="1"/>
        <end position="26"/>
    </location>
</feature>
<dbReference type="AlphaFoldDB" id="A0A8T0HBI2"/>
<name>A0A8T0HBI2_CERPU</name>
<reference evidence="3" key="1">
    <citation type="submission" date="2020-06" db="EMBL/GenBank/DDBJ databases">
        <title>WGS assembly of Ceratodon purpureus strain R40.</title>
        <authorList>
            <person name="Carey S.B."/>
            <person name="Jenkins J."/>
            <person name="Shu S."/>
            <person name="Lovell J.T."/>
            <person name="Sreedasyam A."/>
            <person name="Maumus F."/>
            <person name="Tiley G.P."/>
            <person name="Fernandez-Pozo N."/>
            <person name="Barry K."/>
            <person name="Chen C."/>
            <person name="Wang M."/>
            <person name="Lipzen A."/>
            <person name="Daum C."/>
            <person name="Saski C.A."/>
            <person name="Payton A.C."/>
            <person name="Mcbreen J.C."/>
            <person name="Conrad R.E."/>
            <person name="Kollar L.M."/>
            <person name="Olsson S."/>
            <person name="Huttunen S."/>
            <person name="Landis J.B."/>
            <person name="Wickett N.J."/>
            <person name="Johnson M.G."/>
            <person name="Rensing S.A."/>
            <person name="Grimwood J."/>
            <person name="Schmutz J."/>
            <person name="Mcdaniel S.F."/>
        </authorList>
    </citation>
    <scope>NUCLEOTIDE SEQUENCE</scope>
    <source>
        <strain evidence="3">R40</strain>
    </source>
</reference>
<feature type="chain" id="PRO_5035943412" evidence="2">
    <location>
        <begin position="27"/>
        <end position="167"/>
    </location>
</feature>
<feature type="region of interest" description="Disordered" evidence="1">
    <location>
        <begin position="55"/>
        <end position="167"/>
    </location>
</feature>
<organism evidence="3 4">
    <name type="scientific">Ceratodon purpureus</name>
    <name type="common">Fire moss</name>
    <name type="synonym">Dicranum purpureum</name>
    <dbReference type="NCBI Taxonomy" id="3225"/>
    <lineage>
        <taxon>Eukaryota</taxon>
        <taxon>Viridiplantae</taxon>
        <taxon>Streptophyta</taxon>
        <taxon>Embryophyta</taxon>
        <taxon>Bryophyta</taxon>
        <taxon>Bryophytina</taxon>
        <taxon>Bryopsida</taxon>
        <taxon>Dicranidae</taxon>
        <taxon>Pseudoditrichales</taxon>
        <taxon>Ditrichaceae</taxon>
        <taxon>Ceratodon</taxon>
    </lineage>
</organism>
<gene>
    <name evidence="3" type="ORF">KC19_7G157700</name>
</gene>
<evidence type="ECO:0000313" key="4">
    <source>
        <dbReference type="Proteomes" id="UP000822688"/>
    </source>
</evidence>
<evidence type="ECO:0000256" key="1">
    <source>
        <dbReference type="SAM" id="MobiDB-lite"/>
    </source>
</evidence>
<keyword evidence="2" id="KW-0732">Signal</keyword>
<comment type="caution">
    <text evidence="3">The sequence shown here is derived from an EMBL/GenBank/DDBJ whole genome shotgun (WGS) entry which is preliminary data.</text>
</comment>
<dbReference type="EMBL" id="CM026428">
    <property type="protein sequence ID" value="KAG0567748.1"/>
    <property type="molecule type" value="Genomic_DNA"/>
</dbReference>